<proteinExistence type="inferred from homology"/>
<dbReference type="SUPFAM" id="SSF81923">
    <property type="entry name" value="Double Clp-N motif"/>
    <property type="match status" value="1"/>
</dbReference>
<dbReference type="InterPro" id="IPR003959">
    <property type="entry name" value="ATPase_AAA_core"/>
</dbReference>
<keyword evidence="4" id="KW-0804">Transcription</keyword>
<dbReference type="GO" id="GO:0016887">
    <property type="term" value="F:ATP hydrolysis activity"/>
    <property type="evidence" value="ECO:0007669"/>
    <property type="project" value="InterPro"/>
</dbReference>
<feature type="domain" description="Clp R" evidence="7">
    <location>
        <begin position="8"/>
        <end position="177"/>
    </location>
</feature>
<dbReference type="InterPro" id="IPR051650">
    <property type="entry name" value="SL_signaling_regulator"/>
</dbReference>
<evidence type="ECO:0000256" key="4">
    <source>
        <dbReference type="ARBA" id="ARBA00023163"/>
    </source>
</evidence>
<dbReference type="InterPro" id="IPR036628">
    <property type="entry name" value="Clp_N_dom_sf"/>
</dbReference>
<dbReference type="Pfam" id="PF02861">
    <property type="entry name" value="Clp_N"/>
    <property type="match status" value="1"/>
</dbReference>
<dbReference type="Pfam" id="PF23569">
    <property type="entry name" value="NBD_SMAX1"/>
    <property type="match status" value="1"/>
</dbReference>
<dbReference type="EMBL" id="GGEC01014886">
    <property type="protein sequence ID" value="MBW95369.1"/>
    <property type="molecule type" value="Transcribed_RNA"/>
</dbReference>
<dbReference type="Gene3D" id="3.40.50.300">
    <property type="entry name" value="P-loop containing nucleotide triphosphate hydrolases"/>
    <property type="match status" value="1"/>
</dbReference>
<dbReference type="CDD" id="cd19499">
    <property type="entry name" value="RecA-like_ClpB_Hsp104-like"/>
    <property type="match status" value="1"/>
</dbReference>
<feature type="region of interest" description="Disordered" evidence="6">
    <location>
        <begin position="957"/>
        <end position="977"/>
    </location>
</feature>
<keyword evidence="2 5" id="KW-0677">Repeat</keyword>
<comment type="similarity">
    <text evidence="1">Belongs to the ClpA/ClpB family.</text>
</comment>
<dbReference type="SUPFAM" id="SSF52540">
    <property type="entry name" value="P-loop containing nucleoside triphosphate hydrolases"/>
    <property type="match status" value="1"/>
</dbReference>
<dbReference type="InterPro" id="IPR027417">
    <property type="entry name" value="P-loop_NTPase"/>
</dbReference>
<evidence type="ECO:0000256" key="2">
    <source>
        <dbReference type="ARBA" id="ARBA00022737"/>
    </source>
</evidence>
<evidence type="ECO:0000256" key="5">
    <source>
        <dbReference type="PROSITE-ProRule" id="PRU01251"/>
    </source>
</evidence>
<evidence type="ECO:0000256" key="1">
    <source>
        <dbReference type="ARBA" id="ARBA00008675"/>
    </source>
</evidence>
<dbReference type="Gene3D" id="1.10.1780.10">
    <property type="entry name" value="Clp, N-terminal domain"/>
    <property type="match status" value="1"/>
</dbReference>
<dbReference type="PANTHER" id="PTHR43572">
    <property type="entry name" value="CHAPERONE PROTEIN CLPD, CHLOROPLASTIC"/>
    <property type="match status" value="1"/>
</dbReference>
<evidence type="ECO:0000259" key="7">
    <source>
        <dbReference type="PROSITE" id="PS51903"/>
    </source>
</evidence>
<dbReference type="PROSITE" id="PS51903">
    <property type="entry name" value="CLP_R"/>
    <property type="match status" value="1"/>
</dbReference>
<evidence type="ECO:0000256" key="3">
    <source>
        <dbReference type="ARBA" id="ARBA00023015"/>
    </source>
</evidence>
<evidence type="ECO:0000313" key="8">
    <source>
        <dbReference type="EMBL" id="MBW95369.1"/>
    </source>
</evidence>
<dbReference type="InterPro" id="IPR058954">
    <property type="entry name" value="AAA_lid_SMAX1"/>
</dbReference>
<feature type="compositionally biased region" description="Polar residues" evidence="6">
    <location>
        <begin position="957"/>
        <end position="968"/>
    </location>
</feature>
<dbReference type="Pfam" id="PF07724">
    <property type="entry name" value="AAA_2"/>
    <property type="match status" value="1"/>
</dbReference>
<dbReference type="PANTHER" id="PTHR43572:SF49">
    <property type="entry name" value="PROTEIN SMAX1-LIKE 8"/>
    <property type="match status" value="1"/>
</dbReference>
<dbReference type="Pfam" id="PF26587">
    <property type="entry name" value="AAA_lid_SMAX1"/>
    <property type="match status" value="1"/>
</dbReference>
<dbReference type="InterPro" id="IPR058680">
    <property type="entry name" value="NBD_SMAX1-like"/>
</dbReference>
<name>A0A2P2JPH8_RHIMU</name>
<sequence>MPTPVSTARQCLTPEAAHALDEAVSVARRRGHGQTTSLHAVSALLNLPSSILRDACARARNVAYSPRLQFKALELCLSVSLDRVSASQLDDDPPVSNSLMAAIKRSQANQRRQPENFHLYHQISQQQSSASSISCIKVELPNLILSILDDPVVSRVFGEAGFRSSEIKLAIVRPLPRVFKFSRFKSPPLFLCNLSENLGTGPGPGRMGFNFPFQSYSGFSNGDEDHRRIGEILSRNRGRNPLLVGACAYDTLASFNEWLEKRKQQGILPVRLSGLGVICIESDIATFVNENSDKCCIDLRFQDVDQFMKQSMGPGLVVNFGDLKTFVSSSNDAVACIVENLTRLLQLHGGKVWLIGAASNNETYVKFVGKFPSIEKDWALQLLPITSFRTPMAESYPRSSLMDSFVPFGGFFSMPSDLNDPLSTSCHCMPRCQLCTEKCDQEVLAVSKGGYAASVADQYQSGLPSWLQMAEFGKNRGLDLKTRDDGMVLSFIVSGIHKKWDNICQRLHHTQPARTNIHPSHFPTILGFQPIDDRRKDAENHSTCDTYALTMGNKSVKADSCTFDNQNISKKQDGVLFPMISEANGDNVLSREWGKPSKEDFESGGLKCHGGFSNLSIDGSQTSPTSMTLTTELGLTVTSVPALNTPRKAASQRQIEFLGDISGSFRANVDVSSGSVSDHLAQSSSSSSPDLEIDLNNFKMLFRALTERIGWQDEAIRVISQTIVRCRMTNRKRQTTSLRGDIWLNFLGPDRCGKRKIAIALAEIIYGRKDNFISADLSPEVGTMHTCMLIEEHAVMFRGKTVVDYVAGELCKKPASVVFLENLEKADVQARNILSHAIESGKFSDSHGREVGINNAIFITTSTFPQDTNFSPEKNIPVYSEDKILMARGQSMRLLIEPALGCQMGKNLNIPHATKKDIFSSIVVNKRKLIGPNQNLEQHELSDIMKRANRTSTRNLDLNLPAQGNENLGTEDGDSAEGSVFDNSRSWLQNFFEKVDGMAVFRPYDFDNLAERILSEINESFQKFVGSECLLEIDPKVIEQLLAAAYLSEKDRVVGDWVEQVLSCGFVEAQRRYNLTAHCTVKLVTFKDQHAGEHMAGVHLPSKIFTN</sequence>
<keyword evidence="3" id="KW-0805">Transcription regulation</keyword>
<accession>A0A2P2JPH8</accession>
<dbReference type="AlphaFoldDB" id="A0A2P2JPH8"/>
<dbReference type="InterPro" id="IPR004176">
    <property type="entry name" value="Clp_R_N"/>
</dbReference>
<reference evidence="8" key="1">
    <citation type="submission" date="2018-02" db="EMBL/GenBank/DDBJ databases">
        <title>Rhizophora mucronata_Transcriptome.</title>
        <authorList>
            <person name="Meera S.P."/>
            <person name="Sreeshan A."/>
            <person name="Augustine A."/>
        </authorList>
    </citation>
    <scope>NUCLEOTIDE SEQUENCE</scope>
    <source>
        <tissue evidence="8">Leaf</tissue>
    </source>
</reference>
<organism evidence="8">
    <name type="scientific">Rhizophora mucronata</name>
    <name type="common">Asiatic mangrove</name>
    <dbReference type="NCBI Taxonomy" id="61149"/>
    <lineage>
        <taxon>Eukaryota</taxon>
        <taxon>Viridiplantae</taxon>
        <taxon>Streptophyta</taxon>
        <taxon>Embryophyta</taxon>
        <taxon>Tracheophyta</taxon>
        <taxon>Spermatophyta</taxon>
        <taxon>Magnoliopsida</taxon>
        <taxon>eudicotyledons</taxon>
        <taxon>Gunneridae</taxon>
        <taxon>Pentapetalae</taxon>
        <taxon>rosids</taxon>
        <taxon>fabids</taxon>
        <taxon>Malpighiales</taxon>
        <taxon>Rhizophoraceae</taxon>
        <taxon>Rhizophora</taxon>
    </lineage>
</organism>
<dbReference type="GO" id="GO:0005524">
    <property type="term" value="F:ATP binding"/>
    <property type="evidence" value="ECO:0007669"/>
    <property type="project" value="InterPro"/>
</dbReference>
<evidence type="ECO:0000256" key="6">
    <source>
        <dbReference type="SAM" id="MobiDB-lite"/>
    </source>
</evidence>
<protein>
    <recommendedName>
        <fullName evidence="7">Clp R domain-containing protein</fullName>
    </recommendedName>
</protein>